<keyword evidence="1" id="KW-0479">Metal-binding</keyword>
<dbReference type="GO" id="GO:0016491">
    <property type="term" value="F:oxidoreductase activity"/>
    <property type="evidence" value="ECO:0007669"/>
    <property type="project" value="InterPro"/>
</dbReference>
<dbReference type="InterPro" id="IPR006963">
    <property type="entry name" value="Mopterin_OxRdtase_4Fe-4S_dom"/>
</dbReference>
<dbReference type="Pfam" id="PF04879">
    <property type="entry name" value="Molybdop_Fe4S4"/>
    <property type="match status" value="1"/>
</dbReference>
<dbReference type="SUPFAM" id="SSF53706">
    <property type="entry name" value="Formate dehydrogenase/DMSO reductase, domains 1-3"/>
    <property type="match status" value="1"/>
</dbReference>
<organism evidence="5">
    <name type="scientific">marine metagenome</name>
    <dbReference type="NCBI Taxonomy" id="408172"/>
    <lineage>
        <taxon>unclassified sequences</taxon>
        <taxon>metagenomes</taxon>
        <taxon>ecological metagenomes</taxon>
    </lineage>
</organism>
<dbReference type="Gene3D" id="3.30.200.210">
    <property type="match status" value="1"/>
</dbReference>
<protein>
    <recommendedName>
        <fullName evidence="4">4Fe-4S Mo/W bis-MGD-type domain-containing protein</fullName>
    </recommendedName>
</protein>
<keyword evidence="2" id="KW-0408">Iron</keyword>
<dbReference type="GO" id="GO:0051536">
    <property type="term" value="F:iron-sulfur cluster binding"/>
    <property type="evidence" value="ECO:0007669"/>
    <property type="project" value="UniProtKB-KW"/>
</dbReference>
<dbReference type="EMBL" id="UINC01134104">
    <property type="protein sequence ID" value="SVD17432.1"/>
    <property type="molecule type" value="Genomic_DNA"/>
</dbReference>
<keyword evidence="3" id="KW-0411">Iron-sulfur</keyword>
<name>A0A382T6L0_9ZZZZ</name>
<reference evidence="5" key="1">
    <citation type="submission" date="2018-05" db="EMBL/GenBank/DDBJ databases">
        <authorList>
            <person name="Lanie J.A."/>
            <person name="Ng W.-L."/>
            <person name="Kazmierczak K.M."/>
            <person name="Andrzejewski T.M."/>
            <person name="Davidsen T.M."/>
            <person name="Wayne K.J."/>
            <person name="Tettelin H."/>
            <person name="Glass J.I."/>
            <person name="Rusch D."/>
            <person name="Podicherti R."/>
            <person name="Tsui H.-C.T."/>
            <person name="Winkler M.E."/>
        </authorList>
    </citation>
    <scope>NUCLEOTIDE SEQUENCE</scope>
</reference>
<dbReference type="PROSITE" id="PS51669">
    <property type="entry name" value="4FE4S_MOW_BIS_MGD"/>
    <property type="match status" value="1"/>
</dbReference>
<evidence type="ECO:0000256" key="2">
    <source>
        <dbReference type="ARBA" id="ARBA00023004"/>
    </source>
</evidence>
<evidence type="ECO:0000313" key="5">
    <source>
        <dbReference type="EMBL" id="SVD17432.1"/>
    </source>
</evidence>
<dbReference type="CDD" id="cd00368">
    <property type="entry name" value="Molybdopterin-Binding"/>
    <property type="match status" value="1"/>
</dbReference>
<evidence type="ECO:0000256" key="3">
    <source>
        <dbReference type="ARBA" id="ARBA00023014"/>
    </source>
</evidence>
<sequence length="88" mass="10158">METKQTFCRFCHAFCAIEVDIEDGRAIKVRGDAKNPVYKGFTCVKGRELPEQHYHPDRLLISQKKQADKSFRPIPHQDAISEIAEKLK</sequence>
<dbReference type="GO" id="GO:0046872">
    <property type="term" value="F:metal ion binding"/>
    <property type="evidence" value="ECO:0007669"/>
    <property type="project" value="UniProtKB-KW"/>
</dbReference>
<gene>
    <name evidence="5" type="ORF">METZ01_LOCUS370286</name>
</gene>
<evidence type="ECO:0000256" key="1">
    <source>
        <dbReference type="ARBA" id="ARBA00022723"/>
    </source>
</evidence>
<dbReference type="AlphaFoldDB" id="A0A382T6L0"/>
<proteinExistence type="predicted"/>
<evidence type="ECO:0000259" key="4">
    <source>
        <dbReference type="PROSITE" id="PS51669"/>
    </source>
</evidence>
<dbReference type="InterPro" id="IPR050612">
    <property type="entry name" value="Prok_Mopterin_Oxidored"/>
</dbReference>
<feature type="domain" description="4Fe-4S Mo/W bis-MGD-type" evidence="4">
    <location>
        <begin position="1"/>
        <end position="57"/>
    </location>
</feature>
<feature type="non-terminal residue" evidence="5">
    <location>
        <position position="88"/>
    </location>
</feature>
<dbReference type="PANTHER" id="PTHR43742:SF6">
    <property type="entry name" value="OXIDOREDUCTASE YYAE-RELATED"/>
    <property type="match status" value="1"/>
</dbReference>
<dbReference type="SMART" id="SM00926">
    <property type="entry name" value="Molybdop_Fe4S4"/>
    <property type="match status" value="1"/>
</dbReference>
<accession>A0A382T6L0</accession>
<dbReference type="PANTHER" id="PTHR43742">
    <property type="entry name" value="TRIMETHYLAMINE-N-OXIDE REDUCTASE"/>
    <property type="match status" value="1"/>
</dbReference>